<evidence type="ECO:0000256" key="1">
    <source>
        <dbReference type="ARBA" id="ARBA00004651"/>
    </source>
</evidence>
<evidence type="ECO:0000256" key="4">
    <source>
        <dbReference type="ARBA" id="ARBA00022475"/>
    </source>
</evidence>
<sequence length="220" mass="22867">MASVGLLYVGAVLLINGLMLLGLIPGKSAAPLNFFVGGMQVIFPTVILIQAEGDPAVTFAAAGLYLFGFTYLYVGLTQVTGVGPEGLGWFSLFVAVSAVVIGTLQFTLVSDPVFGVIWYLWAVLWLLFFLVLALGREPLTRVTGWFAAIGGQLTATLPAFLLLTGAYVSNAGTAAAMALAGTAALALSFYLGRQPAPQIKGQDEDPARPVPGFAVSPAVP</sequence>
<feature type="transmembrane region" description="Helical" evidence="9">
    <location>
        <begin position="174"/>
        <end position="192"/>
    </location>
</feature>
<protein>
    <submittedName>
        <fullName evidence="10">Transporter</fullName>
    </submittedName>
</protein>
<evidence type="ECO:0000256" key="7">
    <source>
        <dbReference type="ARBA" id="ARBA00023136"/>
    </source>
</evidence>
<dbReference type="CDD" id="cd13429">
    <property type="entry name" value="UreI_AmiS_like_2"/>
    <property type="match status" value="1"/>
</dbReference>
<comment type="caution">
    <text evidence="10">The sequence shown here is derived from an EMBL/GenBank/DDBJ whole genome shotgun (WGS) entry which is preliminary data.</text>
</comment>
<dbReference type="EMBL" id="JACSQD010000004">
    <property type="protein sequence ID" value="MBD7995826.1"/>
    <property type="molecule type" value="Genomic_DNA"/>
</dbReference>
<dbReference type="Gene3D" id="1.25.40.600">
    <property type="match status" value="1"/>
</dbReference>
<keyword evidence="3" id="KW-0813">Transport</keyword>
<feature type="transmembrane region" description="Helical" evidence="9">
    <location>
        <begin position="116"/>
        <end position="134"/>
    </location>
</feature>
<keyword evidence="7 9" id="KW-0472">Membrane</keyword>
<evidence type="ECO:0000256" key="2">
    <source>
        <dbReference type="ARBA" id="ARBA00010068"/>
    </source>
</evidence>
<dbReference type="InterPro" id="IPR038523">
    <property type="entry name" value="AmiSUreI_transpt_sf"/>
</dbReference>
<keyword evidence="4" id="KW-1003">Cell membrane</keyword>
<keyword evidence="5 9" id="KW-0812">Transmembrane</keyword>
<evidence type="ECO:0000256" key="6">
    <source>
        <dbReference type="ARBA" id="ARBA00022989"/>
    </source>
</evidence>
<accession>A0ABR8UUC3</accession>
<feature type="transmembrane region" description="Helical" evidence="9">
    <location>
        <begin position="86"/>
        <end position="104"/>
    </location>
</feature>
<evidence type="ECO:0000256" key="5">
    <source>
        <dbReference type="ARBA" id="ARBA00022692"/>
    </source>
</evidence>
<feature type="transmembrane region" description="Helical" evidence="9">
    <location>
        <begin position="31"/>
        <end position="50"/>
    </location>
</feature>
<keyword evidence="6 9" id="KW-1133">Transmembrane helix</keyword>
<name>A0ABR8UUC3_9MICC</name>
<organism evidence="10 11">
    <name type="scientific">Arthrobacter gallicola</name>
    <dbReference type="NCBI Taxonomy" id="2762225"/>
    <lineage>
        <taxon>Bacteria</taxon>
        <taxon>Bacillati</taxon>
        <taxon>Actinomycetota</taxon>
        <taxon>Actinomycetes</taxon>
        <taxon>Micrococcales</taxon>
        <taxon>Micrococcaceae</taxon>
        <taxon>Arthrobacter</taxon>
    </lineage>
</organism>
<evidence type="ECO:0000256" key="3">
    <source>
        <dbReference type="ARBA" id="ARBA00022448"/>
    </source>
</evidence>
<feature type="region of interest" description="Disordered" evidence="8">
    <location>
        <begin position="198"/>
        <end position="220"/>
    </location>
</feature>
<dbReference type="RefSeq" id="WP_191808106.1">
    <property type="nucleotide sequence ID" value="NZ_JACSQD010000004.1"/>
</dbReference>
<evidence type="ECO:0000256" key="9">
    <source>
        <dbReference type="SAM" id="Phobius"/>
    </source>
</evidence>
<evidence type="ECO:0000256" key="8">
    <source>
        <dbReference type="SAM" id="MobiDB-lite"/>
    </source>
</evidence>
<comment type="subcellular location">
    <subcellularLocation>
        <location evidence="1">Cell membrane</location>
        <topology evidence="1">Multi-pass membrane protein</topology>
    </subcellularLocation>
</comment>
<keyword evidence="11" id="KW-1185">Reference proteome</keyword>
<feature type="transmembrane region" description="Helical" evidence="9">
    <location>
        <begin position="6"/>
        <end position="24"/>
    </location>
</feature>
<gene>
    <name evidence="10" type="ORF">H9639_11005</name>
</gene>
<dbReference type="Proteomes" id="UP000609874">
    <property type="component" value="Unassembled WGS sequence"/>
</dbReference>
<proteinExistence type="inferred from homology"/>
<comment type="similarity">
    <text evidence="2">Belongs to the AmiS/UreI family.</text>
</comment>
<reference evidence="10 11" key="1">
    <citation type="submission" date="2020-08" db="EMBL/GenBank/DDBJ databases">
        <title>A Genomic Blueprint of the Chicken Gut Microbiome.</title>
        <authorList>
            <person name="Gilroy R."/>
            <person name="Ravi A."/>
            <person name="Getino M."/>
            <person name="Pursley I."/>
            <person name="Horton D.L."/>
            <person name="Alikhan N.-F."/>
            <person name="Baker D."/>
            <person name="Gharbi K."/>
            <person name="Hall N."/>
            <person name="Watson M."/>
            <person name="Adriaenssens E.M."/>
            <person name="Foster-Nyarko E."/>
            <person name="Jarju S."/>
            <person name="Secka A."/>
            <person name="Antonio M."/>
            <person name="Oren A."/>
            <person name="Chaudhuri R."/>
            <person name="La Ragione R.M."/>
            <person name="Hildebrand F."/>
            <person name="Pallen M.J."/>
        </authorList>
    </citation>
    <scope>NUCLEOTIDE SEQUENCE [LARGE SCALE GENOMIC DNA]</scope>
    <source>
        <strain evidence="10 11">Sa2CUA1</strain>
    </source>
</reference>
<feature type="transmembrane region" description="Helical" evidence="9">
    <location>
        <begin position="146"/>
        <end position="168"/>
    </location>
</feature>
<dbReference type="Pfam" id="PF02293">
    <property type="entry name" value="AmiS_UreI"/>
    <property type="match status" value="1"/>
</dbReference>
<dbReference type="InterPro" id="IPR003211">
    <property type="entry name" value="AmiSUreI_transpt"/>
</dbReference>
<feature type="transmembrane region" description="Helical" evidence="9">
    <location>
        <begin position="56"/>
        <end position="74"/>
    </location>
</feature>
<evidence type="ECO:0000313" key="10">
    <source>
        <dbReference type="EMBL" id="MBD7995826.1"/>
    </source>
</evidence>
<evidence type="ECO:0000313" key="11">
    <source>
        <dbReference type="Proteomes" id="UP000609874"/>
    </source>
</evidence>